<reference evidence="2" key="1">
    <citation type="submission" date="2017-01" db="EMBL/GenBank/DDBJ databases">
        <title>Komagataeibacter sp. MSKU9 whole genome sequencing project.</title>
        <authorList>
            <person name="Matsutani M."/>
            <person name="Naloka K."/>
            <person name="Theeragool G."/>
            <person name="Yakushi T."/>
            <person name="Matsushita K."/>
        </authorList>
    </citation>
    <scope>NUCLEOTIDE SEQUENCE [LARGE SCALE GENOMIC DNA]</scope>
    <source>
        <strain evidence="2">MSKU9</strain>
    </source>
</reference>
<protein>
    <submittedName>
        <fullName evidence="1">Uncharacterized protein</fullName>
    </submittedName>
</protein>
<dbReference type="EMBL" id="BDLU01000015">
    <property type="protein sequence ID" value="GCE82476.1"/>
    <property type="molecule type" value="Genomic_DNA"/>
</dbReference>
<evidence type="ECO:0000313" key="2">
    <source>
        <dbReference type="Proteomes" id="UP000315095"/>
    </source>
</evidence>
<keyword evidence="2" id="KW-1185">Reference proteome</keyword>
<proteinExistence type="predicted"/>
<name>A0A4P5NX42_9PROT</name>
<dbReference type="Proteomes" id="UP000315095">
    <property type="component" value="Unassembled WGS sequence"/>
</dbReference>
<accession>A0A4P5NX42</accession>
<dbReference type="AlphaFoldDB" id="A0A4P5NX42"/>
<organism evidence="1 2">
    <name type="scientific">Komagataeibacter diospyri</name>
    <dbReference type="NCBI Taxonomy" id="1932662"/>
    <lineage>
        <taxon>Bacteria</taxon>
        <taxon>Pseudomonadati</taxon>
        <taxon>Pseudomonadota</taxon>
        <taxon>Alphaproteobacteria</taxon>
        <taxon>Acetobacterales</taxon>
        <taxon>Acetobacteraceae</taxon>
        <taxon>Komagataeibacter</taxon>
    </lineage>
</organism>
<gene>
    <name evidence="1" type="ORF">MSKU9_0617</name>
</gene>
<sequence>METILWTCRAAGNIHVGPIHGKGTAQLTGIAWGMGHGA</sequence>
<evidence type="ECO:0000313" key="1">
    <source>
        <dbReference type="EMBL" id="GCE82476.1"/>
    </source>
</evidence>
<comment type="caution">
    <text evidence="1">The sequence shown here is derived from an EMBL/GenBank/DDBJ whole genome shotgun (WGS) entry which is preliminary data.</text>
</comment>